<evidence type="ECO:0000313" key="2">
    <source>
        <dbReference type="Proteomes" id="UP000789525"/>
    </source>
</evidence>
<keyword evidence="2" id="KW-1185">Reference proteome</keyword>
<reference evidence="1" key="1">
    <citation type="submission" date="2021-06" db="EMBL/GenBank/DDBJ databases">
        <authorList>
            <person name="Kallberg Y."/>
            <person name="Tangrot J."/>
            <person name="Rosling A."/>
        </authorList>
    </citation>
    <scope>NUCLEOTIDE SEQUENCE</scope>
    <source>
        <strain evidence="1">CL356</strain>
    </source>
</reference>
<comment type="caution">
    <text evidence="1">The sequence shown here is derived from an EMBL/GenBank/DDBJ whole genome shotgun (WGS) entry which is preliminary data.</text>
</comment>
<sequence length="220" mass="24957">MVKQKDVHRLFKQAMISRRCVTEELATILWKKCEEACRSLNENIPSQFEAAEIGTYIQEINDTITPLSLEFKSRIDEVTGKRMWALIELVVLAPADAYSVSSLAAIREVSNMKASMTKSQAEAALSNFVANGWLYRSDRGRYALSTRSLIELEIYLRRTYENDVPECSYCTELVTLGVACNNDDQSCRAVLHRHCYDLLRRSPNNFKCPLCKADWAQGGA</sequence>
<dbReference type="Proteomes" id="UP000789525">
    <property type="component" value="Unassembled WGS sequence"/>
</dbReference>
<gene>
    <name evidence="1" type="ORF">ACOLOM_LOCUS10456</name>
</gene>
<dbReference type="EMBL" id="CAJVPT010033807">
    <property type="protein sequence ID" value="CAG8706028.1"/>
    <property type="molecule type" value="Genomic_DNA"/>
</dbReference>
<protein>
    <submittedName>
        <fullName evidence="1">15320_t:CDS:1</fullName>
    </submittedName>
</protein>
<evidence type="ECO:0000313" key="1">
    <source>
        <dbReference type="EMBL" id="CAG8706028.1"/>
    </source>
</evidence>
<proteinExistence type="predicted"/>
<feature type="non-terminal residue" evidence="1">
    <location>
        <position position="220"/>
    </location>
</feature>
<name>A0ACA9PFE1_9GLOM</name>
<accession>A0ACA9PFE1</accession>
<organism evidence="1 2">
    <name type="scientific">Acaulospora colombiana</name>
    <dbReference type="NCBI Taxonomy" id="27376"/>
    <lineage>
        <taxon>Eukaryota</taxon>
        <taxon>Fungi</taxon>
        <taxon>Fungi incertae sedis</taxon>
        <taxon>Mucoromycota</taxon>
        <taxon>Glomeromycotina</taxon>
        <taxon>Glomeromycetes</taxon>
        <taxon>Diversisporales</taxon>
        <taxon>Acaulosporaceae</taxon>
        <taxon>Acaulospora</taxon>
    </lineage>
</organism>